<evidence type="ECO:0000313" key="2">
    <source>
        <dbReference type="EMBL" id="EJT81379.1"/>
    </source>
</evidence>
<dbReference type="EMBL" id="GL385395">
    <property type="protein sequence ID" value="EJT81379.1"/>
    <property type="molecule type" value="Genomic_DNA"/>
</dbReference>
<dbReference type="VEuPathDB" id="FungiDB:GGTG_01360"/>
<reference evidence="3" key="5">
    <citation type="submission" date="2018-04" db="UniProtKB">
        <authorList>
            <consortium name="EnsemblFungi"/>
        </authorList>
    </citation>
    <scope>IDENTIFICATION</scope>
    <source>
        <strain evidence="3">R3-111a-1</strain>
    </source>
</reference>
<proteinExistence type="predicted"/>
<reference evidence="3" key="4">
    <citation type="journal article" date="2015" name="G3 (Bethesda)">
        <title>Genome sequences of three phytopathogenic species of the Magnaporthaceae family of fungi.</title>
        <authorList>
            <person name="Okagaki L.H."/>
            <person name="Nunes C.C."/>
            <person name="Sailsbery J."/>
            <person name="Clay B."/>
            <person name="Brown D."/>
            <person name="John T."/>
            <person name="Oh Y."/>
            <person name="Young N."/>
            <person name="Fitzgerald M."/>
            <person name="Haas B.J."/>
            <person name="Zeng Q."/>
            <person name="Young S."/>
            <person name="Adiconis X."/>
            <person name="Fan L."/>
            <person name="Levin J.Z."/>
            <person name="Mitchell T.K."/>
            <person name="Okubara P.A."/>
            <person name="Farman M.L."/>
            <person name="Kohn L.M."/>
            <person name="Birren B."/>
            <person name="Ma L.-J."/>
            <person name="Dean R.A."/>
        </authorList>
    </citation>
    <scope>NUCLEOTIDE SEQUENCE</scope>
    <source>
        <strain evidence="3">R3-111a-1</strain>
    </source>
</reference>
<feature type="region of interest" description="Disordered" evidence="1">
    <location>
        <begin position="116"/>
        <end position="183"/>
    </location>
</feature>
<keyword evidence="4" id="KW-1185">Reference proteome</keyword>
<dbReference type="AlphaFoldDB" id="J3NJC8"/>
<reference evidence="2" key="2">
    <citation type="submission" date="2010-07" db="EMBL/GenBank/DDBJ databases">
        <authorList>
            <consortium name="The Broad Institute Genome Sequencing Platform"/>
            <consortium name="Broad Institute Genome Sequencing Center for Infectious Disease"/>
            <person name="Ma L.-J."/>
            <person name="Dead R."/>
            <person name="Young S."/>
            <person name="Zeng Q."/>
            <person name="Koehrsen M."/>
            <person name="Alvarado L."/>
            <person name="Berlin A."/>
            <person name="Chapman S.B."/>
            <person name="Chen Z."/>
            <person name="Freedman E."/>
            <person name="Gellesch M."/>
            <person name="Goldberg J."/>
            <person name="Griggs A."/>
            <person name="Gujja S."/>
            <person name="Heilman E.R."/>
            <person name="Heiman D."/>
            <person name="Hepburn T."/>
            <person name="Howarth C."/>
            <person name="Jen D."/>
            <person name="Larson L."/>
            <person name="Mehta T."/>
            <person name="Neiman D."/>
            <person name="Pearson M."/>
            <person name="Roberts A."/>
            <person name="Saif S."/>
            <person name="Shea T."/>
            <person name="Shenoy N."/>
            <person name="Sisk P."/>
            <person name="Stolte C."/>
            <person name="Sykes S."/>
            <person name="Walk T."/>
            <person name="White J."/>
            <person name="Yandava C."/>
            <person name="Haas B."/>
            <person name="Nusbaum C."/>
            <person name="Birren B."/>
        </authorList>
    </citation>
    <scope>NUCLEOTIDE SEQUENCE</scope>
    <source>
        <strain evidence="2">R3-111a-1</strain>
    </source>
</reference>
<reference evidence="4" key="1">
    <citation type="submission" date="2010-07" db="EMBL/GenBank/DDBJ databases">
        <title>The genome sequence of Gaeumannomyces graminis var. tritici strain R3-111a-1.</title>
        <authorList>
            <consortium name="The Broad Institute Genome Sequencing Platform"/>
            <person name="Ma L.-J."/>
            <person name="Dead R."/>
            <person name="Young S."/>
            <person name="Zeng Q."/>
            <person name="Koehrsen M."/>
            <person name="Alvarado L."/>
            <person name="Berlin A."/>
            <person name="Chapman S.B."/>
            <person name="Chen Z."/>
            <person name="Freedman E."/>
            <person name="Gellesch M."/>
            <person name="Goldberg J."/>
            <person name="Griggs A."/>
            <person name="Gujja S."/>
            <person name="Heilman E.R."/>
            <person name="Heiman D."/>
            <person name="Hepburn T."/>
            <person name="Howarth C."/>
            <person name="Jen D."/>
            <person name="Larson L."/>
            <person name="Mehta T."/>
            <person name="Neiman D."/>
            <person name="Pearson M."/>
            <person name="Roberts A."/>
            <person name="Saif S."/>
            <person name="Shea T."/>
            <person name="Shenoy N."/>
            <person name="Sisk P."/>
            <person name="Stolte C."/>
            <person name="Sykes S."/>
            <person name="Walk T."/>
            <person name="White J."/>
            <person name="Yandava C."/>
            <person name="Haas B."/>
            <person name="Nusbaum C."/>
            <person name="Birren B."/>
        </authorList>
    </citation>
    <scope>NUCLEOTIDE SEQUENCE [LARGE SCALE GENOMIC DNA]</scope>
    <source>
        <strain evidence="4">R3-111a-1</strain>
    </source>
</reference>
<evidence type="ECO:0000313" key="4">
    <source>
        <dbReference type="Proteomes" id="UP000006039"/>
    </source>
</evidence>
<accession>J3NJC8</accession>
<name>J3NJC8_GAET3</name>
<dbReference type="GeneID" id="20341818"/>
<dbReference type="HOGENOM" id="CLU_1475243_0_0_1"/>
<reference evidence="2" key="3">
    <citation type="submission" date="2010-09" db="EMBL/GenBank/DDBJ databases">
        <title>Annotation of Gaeumannomyces graminis var. tritici R3-111a-1.</title>
        <authorList>
            <consortium name="The Broad Institute Genome Sequencing Platform"/>
            <person name="Ma L.-J."/>
            <person name="Dead R."/>
            <person name="Young S.K."/>
            <person name="Zeng Q."/>
            <person name="Gargeya S."/>
            <person name="Fitzgerald M."/>
            <person name="Haas B."/>
            <person name="Abouelleil A."/>
            <person name="Alvarado L."/>
            <person name="Arachchi H.M."/>
            <person name="Berlin A."/>
            <person name="Brown A."/>
            <person name="Chapman S.B."/>
            <person name="Chen Z."/>
            <person name="Dunbar C."/>
            <person name="Freedman E."/>
            <person name="Gearin G."/>
            <person name="Gellesch M."/>
            <person name="Goldberg J."/>
            <person name="Griggs A."/>
            <person name="Gujja S."/>
            <person name="Heiman D."/>
            <person name="Howarth C."/>
            <person name="Larson L."/>
            <person name="Lui A."/>
            <person name="MacDonald P.J.P."/>
            <person name="Mehta T."/>
            <person name="Montmayeur A."/>
            <person name="Murphy C."/>
            <person name="Neiman D."/>
            <person name="Pearson M."/>
            <person name="Priest M."/>
            <person name="Roberts A."/>
            <person name="Saif S."/>
            <person name="Shea T."/>
            <person name="Shenoy N."/>
            <person name="Sisk P."/>
            <person name="Stolte C."/>
            <person name="Sykes S."/>
            <person name="Yandava C."/>
            <person name="Wortman J."/>
            <person name="Nusbaum C."/>
            <person name="Birren B."/>
        </authorList>
    </citation>
    <scope>NUCLEOTIDE SEQUENCE</scope>
    <source>
        <strain evidence="2">R3-111a-1</strain>
    </source>
</reference>
<sequence>MPQARVRVALVAAAGPTRVSPATSCLSPSVLGLVSQAPRPLYPGAGPSYNRKDWDITTLAPTLKPELLHANGSCNPRRVPSPQSHCFRRPPSALSVYTTVPTFLCGCHLPSPAPAFRNRDPRPQAQLTSTAPHSIGTTDPSNRPPSTGSPGIVSRLPRNDTSAPAYPLDNPKPSPPSIDDMHD</sequence>
<feature type="compositionally biased region" description="Polar residues" evidence="1">
    <location>
        <begin position="125"/>
        <end position="149"/>
    </location>
</feature>
<gene>
    <name evidence="3" type="primary">20341818</name>
    <name evidence="2" type="ORF">GGTG_01360</name>
</gene>
<dbReference type="Proteomes" id="UP000006039">
    <property type="component" value="Unassembled WGS sequence"/>
</dbReference>
<organism evidence="2">
    <name type="scientific">Gaeumannomyces tritici (strain R3-111a-1)</name>
    <name type="common">Wheat and barley take-all root rot fungus</name>
    <name type="synonym">Gaeumannomyces graminis var. tritici</name>
    <dbReference type="NCBI Taxonomy" id="644352"/>
    <lineage>
        <taxon>Eukaryota</taxon>
        <taxon>Fungi</taxon>
        <taxon>Dikarya</taxon>
        <taxon>Ascomycota</taxon>
        <taxon>Pezizomycotina</taxon>
        <taxon>Sordariomycetes</taxon>
        <taxon>Sordariomycetidae</taxon>
        <taxon>Magnaporthales</taxon>
        <taxon>Magnaporthaceae</taxon>
        <taxon>Gaeumannomyces</taxon>
    </lineage>
</organism>
<protein>
    <submittedName>
        <fullName evidence="2 3">Uncharacterized protein</fullName>
    </submittedName>
</protein>
<evidence type="ECO:0000313" key="3">
    <source>
        <dbReference type="EnsemblFungi" id="EJT81379"/>
    </source>
</evidence>
<evidence type="ECO:0000256" key="1">
    <source>
        <dbReference type="SAM" id="MobiDB-lite"/>
    </source>
</evidence>
<dbReference type="EnsemblFungi" id="EJT81379">
    <property type="protein sequence ID" value="EJT81379"/>
    <property type="gene ID" value="GGTG_01360"/>
</dbReference>
<dbReference type="RefSeq" id="XP_009217388.1">
    <property type="nucleotide sequence ID" value="XM_009219124.1"/>
</dbReference>